<keyword evidence="10" id="KW-1133">Transmembrane helix</keyword>
<gene>
    <name evidence="12" type="primary">gel4_2</name>
    <name evidence="12" type="ORF">SLS56_011091</name>
</gene>
<dbReference type="Proteomes" id="UP001521116">
    <property type="component" value="Unassembled WGS sequence"/>
</dbReference>
<keyword evidence="4 9" id="KW-0732">Signal</keyword>
<evidence type="ECO:0000256" key="2">
    <source>
        <dbReference type="ARBA" id="ARBA00007528"/>
    </source>
</evidence>
<feature type="signal peptide" evidence="9">
    <location>
        <begin position="1"/>
        <end position="20"/>
    </location>
</feature>
<evidence type="ECO:0000256" key="8">
    <source>
        <dbReference type="ARBA" id="ARBA00023288"/>
    </source>
</evidence>
<comment type="similarity">
    <text evidence="2 9">Belongs to the glycosyl hydrolase 72 family.</text>
</comment>
<dbReference type="InterPro" id="IPR017853">
    <property type="entry name" value="GH"/>
</dbReference>
<sequence length="537" mass="57432">MKSYGVAALAGALFARSALADVPPIEIKGTKFFYSNNGTQFFMRGVAYQPEFNADAASASTTTGDRYIDPLADPETCKRDLEYLKELRTNTIRVYAINPEMDHDECMTALQDAGIYVVADLSSPGRSIESDDPAWDDNLYDRYTSVIEAMAPYNNTLGFFAGNEVSHRANNTGASAFVKAAVRDSKAFISERGFRSIGVGYATNDDADIREPMEDFFTCGNEEESVDFWGYNIYSWCGDSSFSKSGYDTQTEKFSDYPVPVFFAEYGCNVVSPRKFTDTPVLYSDEMSDVWSGGIVYMYHQEANDYGLVSIDGDSVSTLADFDNYKSQIEKATPTGVNRDDYEPTNTRSRDCPAINTAWQATASPLPPTPNTELCRCMYSSLSCVVSGDVDTADYGDLFGSVCGMSDEACAGIGANYTTGEYGAYSMCNSTEKLAFVLDRYYQLQDQSESACAFSGSATLKTAVEPTGQCSSLMSQAGTAGTATVTSSPTGAAAASGSSAAGAASGVQAPGFAFGALTGAAVYVVTAFLAGAGMVLL</sequence>
<evidence type="ECO:0000259" key="11">
    <source>
        <dbReference type="SMART" id="SM00768"/>
    </source>
</evidence>
<comment type="subcellular location">
    <subcellularLocation>
        <location evidence="1 9">Cell membrane</location>
        <topology evidence="1 9">Lipid-anchor</topology>
        <topology evidence="1 9">GPI-anchor</topology>
    </subcellularLocation>
</comment>
<keyword evidence="10" id="KW-0812">Transmembrane</keyword>
<comment type="caution">
    <text evidence="12">The sequence shown here is derived from an EMBL/GenBank/DDBJ whole genome shotgun (WGS) entry which is preliminary data.</text>
</comment>
<dbReference type="SUPFAM" id="SSF51445">
    <property type="entry name" value="(Trans)glycosidases"/>
    <property type="match status" value="1"/>
</dbReference>
<dbReference type="SMART" id="SM00768">
    <property type="entry name" value="X8"/>
    <property type="match status" value="1"/>
</dbReference>
<keyword evidence="3 9" id="KW-0336">GPI-anchor</keyword>
<evidence type="ECO:0000313" key="12">
    <source>
        <dbReference type="EMBL" id="KAL1617228.1"/>
    </source>
</evidence>
<keyword evidence="7" id="KW-0325">Glycoprotein</keyword>
<dbReference type="Pfam" id="PF03198">
    <property type="entry name" value="Glyco_hydro_72"/>
    <property type="match status" value="1"/>
</dbReference>
<dbReference type="EC" id="2.4.1.-" evidence="9"/>
<feature type="chain" id="PRO_5045013310" description="1,3-beta-glucanosyltransferase" evidence="9">
    <location>
        <begin position="21"/>
        <end position="537"/>
    </location>
</feature>
<organism evidence="12 13">
    <name type="scientific">Neofusicoccum ribis</name>
    <dbReference type="NCBI Taxonomy" id="45134"/>
    <lineage>
        <taxon>Eukaryota</taxon>
        <taxon>Fungi</taxon>
        <taxon>Dikarya</taxon>
        <taxon>Ascomycota</taxon>
        <taxon>Pezizomycotina</taxon>
        <taxon>Dothideomycetes</taxon>
        <taxon>Dothideomycetes incertae sedis</taxon>
        <taxon>Botryosphaeriales</taxon>
        <taxon>Botryosphaeriaceae</taxon>
        <taxon>Neofusicoccum</taxon>
    </lineage>
</organism>
<proteinExistence type="inferred from homology"/>
<dbReference type="Gene3D" id="3.20.20.80">
    <property type="entry name" value="Glycosidases"/>
    <property type="match status" value="1"/>
</dbReference>
<evidence type="ECO:0000256" key="10">
    <source>
        <dbReference type="SAM" id="Phobius"/>
    </source>
</evidence>
<keyword evidence="6" id="KW-1015">Disulfide bond</keyword>
<dbReference type="PANTHER" id="PTHR31468:SF2">
    <property type="entry name" value="1,3-BETA-GLUCANOSYLTRANSFERASE GAS1"/>
    <property type="match status" value="1"/>
</dbReference>
<evidence type="ECO:0000256" key="5">
    <source>
        <dbReference type="ARBA" id="ARBA00023136"/>
    </source>
</evidence>
<evidence type="ECO:0000256" key="7">
    <source>
        <dbReference type="ARBA" id="ARBA00023180"/>
    </source>
</evidence>
<name>A0ABR3SCN6_9PEZI</name>
<evidence type="ECO:0000256" key="6">
    <source>
        <dbReference type="ARBA" id="ARBA00023157"/>
    </source>
</evidence>
<keyword evidence="5 9" id="KW-0472">Membrane</keyword>
<accession>A0ABR3SCN6</accession>
<dbReference type="PANTHER" id="PTHR31468">
    <property type="entry name" value="1,3-BETA-GLUCANOSYLTRANSFERASE GAS1"/>
    <property type="match status" value="1"/>
</dbReference>
<feature type="domain" description="X8" evidence="11">
    <location>
        <begin position="382"/>
        <end position="472"/>
    </location>
</feature>
<keyword evidence="9" id="KW-0808">Transferase</keyword>
<protein>
    <recommendedName>
        <fullName evidence="9">1,3-beta-glucanosyltransferase</fullName>
        <ecNumber evidence="9">2.4.1.-</ecNumber>
    </recommendedName>
</protein>
<dbReference type="EMBL" id="JAJVDC020000239">
    <property type="protein sequence ID" value="KAL1617228.1"/>
    <property type="molecule type" value="Genomic_DNA"/>
</dbReference>
<evidence type="ECO:0000256" key="4">
    <source>
        <dbReference type="ARBA" id="ARBA00022729"/>
    </source>
</evidence>
<comment type="function">
    <text evidence="9">Splits internally a 1,3-beta-glucan molecule and transfers the newly generated reducing end (the donor) to the non-reducing end of another 1,3-beta-glucan molecule (the acceptor) forming a 1,3-beta linkage, resulting in the elongation of 1,3-beta-glucan chains in the cell wall.</text>
</comment>
<dbReference type="Pfam" id="PF07983">
    <property type="entry name" value="X8"/>
    <property type="match status" value="1"/>
</dbReference>
<evidence type="ECO:0000256" key="1">
    <source>
        <dbReference type="ARBA" id="ARBA00004609"/>
    </source>
</evidence>
<dbReference type="Gene3D" id="1.20.58.1040">
    <property type="match status" value="1"/>
</dbReference>
<keyword evidence="13" id="KW-1185">Reference proteome</keyword>
<feature type="transmembrane region" description="Helical" evidence="10">
    <location>
        <begin position="512"/>
        <end position="536"/>
    </location>
</feature>
<reference evidence="12 13" key="1">
    <citation type="submission" date="2024-02" db="EMBL/GenBank/DDBJ databases">
        <title>De novo assembly and annotation of 12 fungi associated with fruit tree decline syndrome in Ontario, Canada.</title>
        <authorList>
            <person name="Sulman M."/>
            <person name="Ellouze W."/>
            <person name="Ilyukhin E."/>
        </authorList>
    </citation>
    <scope>NUCLEOTIDE SEQUENCE [LARGE SCALE GENOMIC DNA]</scope>
    <source>
        <strain evidence="12 13">M1-105</strain>
    </source>
</reference>
<keyword evidence="8 9" id="KW-0449">Lipoprotein</keyword>
<evidence type="ECO:0000313" key="13">
    <source>
        <dbReference type="Proteomes" id="UP001521116"/>
    </source>
</evidence>
<evidence type="ECO:0000256" key="9">
    <source>
        <dbReference type="RuleBase" id="RU361209"/>
    </source>
</evidence>
<evidence type="ECO:0000256" key="3">
    <source>
        <dbReference type="ARBA" id="ARBA00022622"/>
    </source>
</evidence>
<dbReference type="InterPro" id="IPR012946">
    <property type="entry name" value="X8"/>
</dbReference>
<dbReference type="InterPro" id="IPR004886">
    <property type="entry name" value="Glucanosyltransferase"/>
</dbReference>